<evidence type="ECO:0000256" key="7">
    <source>
        <dbReference type="ARBA" id="ARBA00023136"/>
    </source>
</evidence>
<evidence type="ECO:0000256" key="6">
    <source>
        <dbReference type="ARBA" id="ARBA00022989"/>
    </source>
</evidence>
<reference evidence="10 11" key="1">
    <citation type="submission" date="2020-12" db="EMBL/GenBank/DDBJ databases">
        <authorList>
            <person name="Shan Y."/>
        </authorList>
    </citation>
    <scope>NUCLEOTIDE SEQUENCE [LARGE SCALE GENOMIC DNA]</scope>
    <source>
        <strain evidence="11">csc3.9</strain>
    </source>
</reference>
<feature type="transmembrane region" description="Helical" evidence="9">
    <location>
        <begin position="55"/>
        <end position="75"/>
    </location>
</feature>
<keyword evidence="4" id="KW-0997">Cell inner membrane</keyword>
<organism evidence="10 11">
    <name type="scientific">Spongiibacter nanhainus</name>
    <dbReference type="NCBI Taxonomy" id="2794344"/>
    <lineage>
        <taxon>Bacteria</taxon>
        <taxon>Pseudomonadati</taxon>
        <taxon>Pseudomonadota</taxon>
        <taxon>Gammaproteobacteria</taxon>
        <taxon>Cellvibrionales</taxon>
        <taxon>Spongiibacteraceae</taxon>
        <taxon>Spongiibacter</taxon>
    </lineage>
</organism>
<dbReference type="EMBL" id="CP066167">
    <property type="protein sequence ID" value="QQD19643.1"/>
    <property type="molecule type" value="Genomic_DNA"/>
</dbReference>
<evidence type="ECO:0000256" key="9">
    <source>
        <dbReference type="SAM" id="Phobius"/>
    </source>
</evidence>
<dbReference type="PANTHER" id="PTHR30574:SF1">
    <property type="entry name" value="SULPHUR TRANSPORT DOMAIN-CONTAINING PROTEIN"/>
    <property type="match status" value="1"/>
</dbReference>
<evidence type="ECO:0000256" key="2">
    <source>
        <dbReference type="ARBA" id="ARBA00022448"/>
    </source>
</evidence>
<comment type="subcellular location">
    <subcellularLocation>
        <location evidence="1">Cell inner membrane</location>
        <topology evidence="1">Multi-pass membrane protein</topology>
    </subcellularLocation>
</comment>
<feature type="transmembrane region" description="Helical" evidence="9">
    <location>
        <begin position="121"/>
        <end position="142"/>
    </location>
</feature>
<dbReference type="GO" id="GO:0005886">
    <property type="term" value="C:plasma membrane"/>
    <property type="evidence" value="ECO:0007669"/>
    <property type="project" value="UniProtKB-SubCell"/>
</dbReference>
<name>A0A7T4URU9_9GAMM</name>
<protein>
    <submittedName>
        <fullName evidence="10">YeeE/YedE family protein</fullName>
    </submittedName>
</protein>
<evidence type="ECO:0000256" key="5">
    <source>
        <dbReference type="ARBA" id="ARBA00022692"/>
    </source>
</evidence>
<feature type="transmembrane region" description="Helical" evidence="9">
    <location>
        <begin position="81"/>
        <end position="100"/>
    </location>
</feature>
<keyword evidence="7 9" id="KW-0472">Membrane</keyword>
<evidence type="ECO:0000313" key="10">
    <source>
        <dbReference type="EMBL" id="QQD19643.1"/>
    </source>
</evidence>
<dbReference type="Proteomes" id="UP000596063">
    <property type="component" value="Chromosome"/>
</dbReference>
<evidence type="ECO:0000256" key="3">
    <source>
        <dbReference type="ARBA" id="ARBA00022475"/>
    </source>
</evidence>
<dbReference type="InterPro" id="IPR007272">
    <property type="entry name" value="Sulf_transp_TsuA/YedE"/>
</dbReference>
<evidence type="ECO:0000313" key="11">
    <source>
        <dbReference type="Proteomes" id="UP000596063"/>
    </source>
</evidence>
<feature type="transmembrane region" description="Helical" evidence="9">
    <location>
        <begin position="12"/>
        <end position="34"/>
    </location>
</feature>
<dbReference type="Pfam" id="PF04143">
    <property type="entry name" value="Sulf_transp"/>
    <property type="match status" value="1"/>
</dbReference>
<gene>
    <name evidence="10" type="ORF">I6N98_07305</name>
</gene>
<dbReference type="RefSeq" id="WP_198571127.1">
    <property type="nucleotide sequence ID" value="NZ_CP066167.1"/>
</dbReference>
<evidence type="ECO:0000256" key="1">
    <source>
        <dbReference type="ARBA" id="ARBA00004429"/>
    </source>
</evidence>
<accession>A0A7T4URU9</accession>
<sequence>MVEATAFTPISSLLGGALIGGSAVLLMFSIGRIAGISGIVAGAAMEKGWERNWRLLFVVGLFVGAALVALSTGALANSVPVASTTMMVIGGIVVGFGARLGSGCTSGHGVCGISRLSARSIVATGTFMASGMVTVFILRHVLGEGL</sequence>
<keyword evidence="2" id="KW-0813">Transport</keyword>
<dbReference type="PANTHER" id="PTHR30574">
    <property type="entry name" value="INNER MEMBRANE PROTEIN YEDE"/>
    <property type="match status" value="1"/>
</dbReference>
<proteinExistence type="inferred from homology"/>
<keyword evidence="3" id="KW-1003">Cell membrane</keyword>
<keyword evidence="11" id="KW-1185">Reference proteome</keyword>
<evidence type="ECO:0000256" key="4">
    <source>
        <dbReference type="ARBA" id="ARBA00022519"/>
    </source>
</evidence>
<dbReference type="KEGG" id="snan:I6N98_07305"/>
<comment type="similarity">
    <text evidence="8">Belongs to the TsuA/YedE (TC 9.B.102) family.</text>
</comment>
<keyword evidence="5 9" id="KW-0812">Transmembrane</keyword>
<keyword evidence="6 9" id="KW-1133">Transmembrane helix</keyword>
<dbReference type="AlphaFoldDB" id="A0A7T4URU9"/>
<evidence type="ECO:0000256" key="8">
    <source>
        <dbReference type="ARBA" id="ARBA00035655"/>
    </source>
</evidence>